<protein>
    <recommendedName>
        <fullName evidence="3">Rx N-terminal domain-containing protein</fullName>
    </recommendedName>
</protein>
<name>A0A3L6R8T8_PANMI</name>
<keyword evidence="2" id="KW-1185">Reference proteome</keyword>
<dbReference type="PANTHER" id="PTHR33377:SF101">
    <property type="entry name" value="NB-ARC DOMAIN CONTAINING PROTEIN, EXPRESSED"/>
    <property type="match status" value="1"/>
</dbReference>
<gene>
    <name evidence="1" type="ORF">C2845_PM06G28330</name>
</gene>
<dbReference type="PANTHER" id="PTHR33377">
    <property type="entry name" value="OS10G0134700 PROTEIN-RELATED"/>
    <property type="match status" value="1"/>
</dbReference>
<accession>A0A3L6R8T8</accession>
<proteinExistence type="predicted"/>
<dbReference type="Proteomes" id="UP000275267">
    <property type="component" value="Unassembled WGS sequence"/>
</dbReference>
<sequence>MAEAFISAVIGDMVSRAISIVISRSTRQESINAKLTRIRHMLITLDWLSELISGMYQGRYFLDISKDGSQNLVDVNGNKDVPYPFLLSSFNNAKRLRISASSIKTQFSKDDSILEINNVLANVSELISWYKRVCHGVRQLPTNP</sequence>
<organism evidence="1 2">
    <name type="scientific">Panicum miliaceum</name>
    <name type="common">Proso millet</name>
    <name type="synonym">Broomcorn millet</name>
    <dbReference type="NCBI Taxonomy" id="4540"/>
    <lineage>
        <taxon>Eukaryota</taxon>
        <taxon>Viridiplantae</taxon>
        <taxon>Streptophyta</taxon>
        <taxon>Embryophyta</taxon>
        <taxon>Tracheophyta</taxon>
        <taxon>Spermatophyta</taxon>
        <taxon>Magnoliopsida</taxon>
        <taxon>Liliopsida</taxon>
        <taxon>Poales</taxon>
        <taxon>Poaceae</taxon>
        <taxon>PACMAD clade</taxon>
        <taxon>Panicoideae</taxon>
        <taxon>Panicodae</taxon>
        <taxon>Paniceae</taxon>
        <taxon>Panicinae</taxon>
        <taxon>Panicum</taxon>
        <taxon>Panicum sect. Panicum</taxon>
    </lineage>
</organism>
<evidence type="ECO:0008006" key="3">
    <source>
        <dbReference type="Google" id="ProtNLM"/>
    </source>
</evidence>
<comment type="caution">
    <text evidence="1">The sequence shown here is derived from an EMBL/GenBank/DDBJ whole genome shotgun (WGS) entry which is preliminary data.</text>
</comment>
<reference evidence="2" key="1">
    <citation type="journal article" date="2019" name="Nat. Commun.">
        <title>The genome of broomcorn millet.</title>
        <authorList>
            <person name="Zou C."/>
            <person name="Miki D."/>
            <person name="Li D."/>
            <person name="Tang Q."/>
            <person name="Xiao L."/>
            <person name="Rajput S."/>
            <person name="Deng P."/>
            <person name="Jia W."/>
            <person name="Huang R."/>
            <person name="Zhang M."/>
            <person name="Sun Y."/>
            <person name="Hu J."/>
            <person name="Fu X."/>
            <person name="Schnable P.S."/>
            <person name="Li F."/>
            <person name="Zhang H."/>
            <person name="Feng B."/>
            <person name="Zhu X."/>
            <person name="Liu R."/>
            <person name="Schnable J.C."/>
            <person name="Zhu J.-K."/>
            <person name="Zhang H."/>
        </authorList>
    </citation>
    <scope>NUCLEOTIDE SEQUENCE [LARGE SCALE GENOMIC DNA]</scope>
</reference>
<dbReference type="AlphaFoldDB" id="A0A3L6R8T8"/>
<evidence type="ECO:0000313" key="2">
    <source>
        <dbReference type="Proteomes" id="UP000275267"/>
    </source>
</evidence>
<dbReference type="EMBL" id="PQIB02000009">
    <property type="protein sequence ID" value="RLM98785.1"/>
    <property type="molecule type" value="Genomic_DNA"/>
</dbReference>
<evidence type="ECO:0000313" key="1">
    <source>
        <dbReference type="EMBL" id="RLM98785.1"/>
    </source>
</evidence>